<dbReference type="InterPro" id="IPR009011">
    <property type="entry name" value="Man6P_isomerase_rcpt-bd_dom_sf"/>
</dbReference>
<dbReference type="Proteomes" id="UP000467700">
    <property type="component" value="Unassembled WGS sequence"/>
</dbReference>
<organism evidence="22 23">
    <name type="scientific">Cyclocybe aegerita</name>
    <name type="common">Black poplar mushroom</name>
    <name type="synonym">Agrocybe aegerita</name>
    <dbReference type="NCBI Taxonomy" id="1973307"/>
    <lineage>
        <taxon>Eukaryota</taxon>
        <taxon>Fungi</taxon>
        <taxon>Dikarya</taxon>
        <taxon>Basidiomycota</taxon>
        <taxon>Agaricomycotina</taxon>
        <taxon>Agaricomycetes</taxon>
        <taxon>Agaricomycetidae</taxon>
        <taxon>Agaricales</taxon>
        <taxon>Agaricineae</taxon>
        <taxon>Bolbitiaceae</taxon>
        <taxon>Cyclocybe</taxon>
    </lineage>
</organism>
<evidence type="ECO:0000256" key="5">
    <source>
        <dbReference type="ARBA" id="ARBA00005363"/>
    </source>
</evidence>
<evidence type="ECO:0000256" key="15">
    <source>
        <dbReference type="ARBA" id="ARBA00023136"/>
    </source>
</evidence>
<evidence type="ECO:0000256" key="4">
    <source>
        <dbReference type="ARBA" id="ARBA00004614"/>
    </source>
</evidence>
<dbReference type="GO" id="GO:0034045">
    <property type="term" value="C:phagophore assembly site membrane"/>
    <property type="evidence" value="ECO:0007669"/>
    <property type="project" value="UniProtKB-SubCell"/>
</dbReference>
<dbReference type="PANTHER" id="PTHR15071">
    <property type="entry name" value="MANNOSE-6-PHOSPHATE RECEPTOR FAMILY MEMBER"/>
    <property type="match status" value="1"/>
</dbReference>
<feature type="transmembrane region" description="Helical" evidence="19">
    <location>
        <begin position="215"/>
        <end position="236"/>
    </location>
</feature>
<dbReference type="PROSITE" id="PS51914">
    <property type="entry name" value="MRH"/>
    <property type="match status" value="1"/>
</dbReference>
<dbReference type="PANTHER" id="PTHR15071:SF13">
    <property type="entry name" value="AUTOPHAGY-RELATED PROTEIN 27"/>
    <property type="match status" value="1"/>
</dbReference>
<evidence type="ECO:0000256" key="1">
    <source>
        <dbReference type="ARBA" id="ARBA00004304"/>
    </source>
</evidence>
<evidence type="ECO:0000256" key="9">
    <source>
        <dbReference type="ARBA" id="ARBA00022729"/>
    </source>
</evidence>
<accession>A0A8S0XP28</accession>
<dbReference type="OrthoDB" id="29460at2759"/>
<evidence type="ECO:0000256" key="7">
    <source>
        <dbReference type="ARBA" id="ARBA00022448"/>
    </source>
</evidence>
<feature type="region of interest" description="Disordered" evidence="18">
    <location>
        <begin position="187"/>
        <end position="208"/>
    </location>
</feature>
<keyword evidence="12" id="KW-0072">Autophagy</keyword>
<dbReference type="SUPFAM" id="SSF50911">
    <property type="entry name" value="Mannose 6-phosphate receptor domain"/>
    <property type="match status" value="1"/>
</dbReference>
<keyword evidence="8 19" id="KW-0812">Transmembrane</keyword>
<evidence type="ECO:0000313" key="22">
    <source>
        <dbReference type="EMBL" id="CAA7261607.1"/>
    </source>
</evidence>
<sequence length="287" mass="31930">MILRSQRRDFDIILSLFFSYLLLSVLADSPFDCHISVSDVKFDLTKLAGEHIVNRTRTTPPTVTVDFLTFNLCANLKPRDGIPEQDQCPEGTRVCLTEVNQKENEADRVTAVIPLAQTNGLEPVFSSSLAPKYISLLFHGPTYSNHSLPQSFNLTLFCDPQATSEPEIISYNGTTLNLEWHAPAGCPFQEGEDGDKDEGKGGDEGKEEESVGSGIGWFFLVFCLAFAAYFILGAYYNYSTYGATGLDLIPHRDFWKEVPYMLSDVISHLCSNVRPRRTSSRGGYISV</sequence>
<dbReference type="InterPro" id="IPR044865">
    <property type="entry name" value="MRH_dom"/>
</dbReference>
<keyword evidence="13" id="KW-0333">Golgi apparatus</keyword>
<keyword evidence="16" id="KW-1015">Disulfide bond</keyword>
<evidence type="ECO:0000256" key="2">
    <source>
        <dbReference type="ARBA" id="ARBA00004358"/>
    </source>
</evidence>
<evidence type="ECO:0000256" key="17">
    <source>
        <dbReference type="ARBA" id="ARBA00023329"/>
    </source>
</evidence>
<dbReference type="Pfam" id="PF09451">
    <property type="entry name" value="ATG27"/>
    <property type="match status" value="1"/>
</dbReference>
<feature type="chain" id="PRO_5035751543" description="Autophagy-related protein 27" evidence="20">
    <location>
        <begin position="28"/>
        <end position="287"/>
    </location>
</feature>
<dbReference type="InterPro" id="IPR018939">
    <property type="entry name" value="Autophagy-rel_prot_27"/>
</dbReference>
<evidence type="ECO:0000256" key="13">
    <source>
        <dbReference type="ARBA" id="ARBA00023034"/>
    </source>
</evidence>
<dbReference type="GO" id="GO:0006914">
    <property type="term" value="P:autophagy"/>
    <property type="evidence" value="ECO:0007669"/>
    <property type="project" value="UniProtKB-KW"/>
</dbReference>
<evidence type="ECO:0000259" key="21">
    <source>
        <dbReference type="PROSITE" id="PS51914"/>
    </source>
</evidence>
<dbReference type="EMBL" id="CACVBS010000034">
    <property type="protein sequence ID" value="CAA7261607.1"/>
    <property type="molecule type" value="Genomic_DNA"/>
</dbReference>
<keyword evidence="17" id="KW-0968">Cytoplasmic vesicle</keyword>
<comment type="subcellular location">
    <subcellularLocation>
        <location evidence="2">Cytoplasmic vesicle membrane</location>
        <topology evidence="2">Single-pass type I membrane protein</topology>
    </subcellularLocation>
    <subcellularLocation>
        <location evidence="4">Golgi apparatus membrane</location>
        <topology evidence="4">Single-pass type I membrane protein</topology>
    </subcellularLocation>
    <subcellularLocation>
        <location evidence="1">Mitochondrion membrane</location>
        <topology evidence="1">Single-pass membrane protein</topology>
    </subcellularLocation>
    <subcellularLocation>
        <location evidence="3">Preautophagosomal structure membrane</location>
        <topology evidence="3">Single-pass type I membrane protein</topology>
    </subcellularLocation>
</comment>
<keyword evidence="23" id="KW-1185">Reference proteome</keyword>
<evidence type="ECO:0000256" key="10">
    <source>
        <dbReference type="ARBA" id="ARBA00022927"/>
    </source>
</evidence>
<evidence type="ECO:0000256" key="20">
    <source>
        <dbReference type="SAM" id="SignalP"/>
    </source>
</evidence>
<evidence type="ECO:0000256" key="8">
    <source>
        <dbReference type="ARBA" id="ARBA00022692"/>
    </source>
</evidence>
<gene>
    <name evidence="22" type="ORF">AAE3_LOCUS3846</name>
</gene>
<comment type="caution">
    <text evidence="22">The sequence shown here is derived from an EMBL/GenBank/DDBJ whole genome shotgun (WGS) entry which is preliminary data.</text>
</comment>
<name>A0A8S0XP28_CYCAE</name>
<comment type="similarity">
    <text evidence="5">Belongs to the ATG27 family.</text>
</comment>
<keyword evidence="7" id="KW-0813">Transport</keyword>
<dbReference type="GO" id="GO:0030659">
    <property type="term" value="C:cytoplasmic vesicle membrane"/>
    <property type="evidence" value="ECO:0007669"/>
    <property type="project" value="UniProtKB-SubCell"/>
</dbReference>
<reference evidence="22 23" key="1">
    <citation type="submission" date="2020-01" db="EMBL/GenBank/DDBJ databases">
        <authorList>
            <person name="Gupta K D."/>
        </authorList>
    </citation>
    <scope>NUCLEOTIDE SEQUENCE [LARGE SCALE GENOMIC DNA]</scope>
</reference>
<dbReference type="AlphaFoldDB" id="A0A8S0XP28"/>
<evidence type="ECO:0000256" key="11">
    <source>
        <dbReference type="ARBA" id="ARBA00022989"/>
    </source>
</evidence>
<proteinExistence type="inferred from homology"/>
<evidence type="ECO:0000256" key="18">
    <source>
        <dbReference type="SAM" id="MobiDB-lite"/>
    </source>
</evidence>
<evidence type="ECO:0000256" key="6">
    <source>
        <dbReference type="ARBA" id="ARBA00013776"/>
    </source>
</evidence>
<evidence type="ECO:0000256" key="12">
    <source>
        <dbReference type="ARBA" id="ARBA00023006"/>
    </source>
</evidence>
<evidence type="ECO:0000256" key="3">
    <source>
        <dbReference type="ARBA" id="ARBA00004472"/>
    </source>
</evidence>
<protein>
    <recommendedName>
        <fullName evidence="6">Autophagy-related protein 27</fullName>
    </recommendedName>
</protein>
<feature type="signal peptide" evidence="20">
    <location>
        <begin position="1"/>
        <end position="27"/>
    </location>
</feature>
<keyword evidence="14" id="KW-0496">Mitochondrion</keyword>
<dbReference type="GO" id="GO:0015031">
    <property type="term" value="P:protein transport"/>
    <property type="evidence" value="ECO:0007669"/>
    <property type="project" value="UniProtKB-KW"/>
</dbReference>
<evidence type="ECO:0000256" key="16">
    <source>
        <dbReference type="ARBA" id="ARBA00023157"/>
    </source>
</evidence>
<evidence type="ECO:0000256" key="14">
    <source>
        <dbReference type="ARBA" id="ARBA00023128"/>
    </source>
</evidence>
<keyword evidence="9 20" id="KW-0732">Signal</keyword>
<keyword evidence="11 19" id="KW-1133">Transmembrane helix</keyword>
<dbReference type="GO" id="GO:0000139">
    <property type="term" value="C:Golgi membrane"/>
    <property type="evidence" value="ECO:0007669"/>
    <property type="project" value="UniProtKB-SubCell"/>
</dbReference>
<evidence type="ECO:0000256" key="19">
    <source>
        <dbReference type="SAM" id="Phobius"/>
    </source>
</evidence>
<keyword evidence="15 19" id="KW-0472">Membrane</keyword>
<keyword evidence="10" id="KW-0653">Protein transport</keyword>
<dbReference type="Gene3D" id="2.70.130.10">
    <property type="entry name" value="Mannose-6-phosphate receptor binding domain"/>
    <property type="match status" value="1"/>
</dbReference>
<evidence type="ECO:0000313" key="23">
    <source>
        <dbReference type="Proteomes" id="UP000467700"/>
    </source>
</evidence>
<dbReference type="GO" id="GO:0031966">
    <property type="term" value="C:mitochondrial membrane"/>
    <property type="evidence" value="ECO:0007669"/>
    <property type="project" value="UniProtKB-SubCell"/>
</dbReference>
<feature type="domain" description="MRH" evidence="21">
    <location>
        <begin position="31"/>
        <end position="188"/>
    </location>
</feature>